<name>A0AAV6UQK4_9ARAC</name>
<gene>
    <name evidence="1" type="ORF">JTE90_009223</name>
</gene>
<accession>A0AAV6UQK4</accession>
<keyword evidence="2" id="KW-1185">Reference proteome</keyword>
<dbReference type="AlphaFoldDB" id="A0AAV6UQK4"/>
<comment type="caution">
    <text evidence="1">The sequence shown here is derived from an EMBL/GenBank/DDBJ whole genome shotgun (WGS) entry which is preliminary data.</text>
</comment>
<dbReference type="EMBL" id="JAFNEN010000300">
    <property type="protein sequence ID" value="KAG8186464.1"/>
    <property type="molecule type" value="Genomic_DNA"/>
</dbReference>
<evidence type="ECO:0000313" key="2">
    <source>
        <dbReference type="Proteomes" id="UP000827092"/>
    </source>
</evidence>
<evidence type="ECO:0000313" key="1">
    <source>
        <dbReference type="EMBL" id="KAG8186464.1"/>
    </source>
</evidence>
<reference evidence="1 2" key="1">
    <citation type="journal article" date="2022" name="Nat. Ecol. Evol.">
        <title>A masculinizing supergene underlies an exaggerated male reproductive morph in a spider.</title>
        <authorList>
            <person name="Hendrickx F."/>
            <person name="De Corte Z."/>
            <person name="Sonet G."/>
            <person name="Van Belleghem S.M."/>
            <person name="Kostlbacher S."/>
            <person name="Vangestel C."/>
        </authorList>
    </citation>
    <scope>NUCLEOTIDE SEQUENCE [LARGE SCALE GENOMIC DNA]</scope>
    <source>
        <strain evidence="1">W744_W776</strain>
    </source>
</reference>
<proteinExistence type="predicted"/>
<organism evidence="1 2">
    <name type="scientific">Oedothorax gibbosus</name>
    <dbReference type="NCBI Taxonomy" id="931172"/>
    <lineage>
        <taxon>Eukaryota</taxon>
        <taxon>Metazoa</taxon>
        <taxon>Ecdysozoa</taxon>
        <taxon>Arthropoda</taxon>
        <taxon>Chelicerata</taxon>
        <taxon>Arachnida</taxon>
        <taxon>Araneae</taxon>
        <taxon>Araneomorphae</taxon>
        <taxon>Entelegynae</taxon>
        <taxon>Araneoidea</taxon>
        <taxon>Linyphiidae</taxon>
        <taxon>Erigoninae</taxon>
        <taxon>Oedothorax</taxon>
    </lineage>
</organism>
<sequence length="309" mass="34508">MCLTLRCAWSYYAYSSPQSYQPRVIYRHHIAPYQPQATYVHPMHLPPMAHPPMMAYGAPPMSFFGPPPFPPMNYAPAASYQSSYFSRPPPPPPRSPRFPLKEMFTDPLQTAFSQYPSKPNIFNKIKPYLFGGSPNPGPTGFAPEPTGFASGPTHLTGPTGYLTGPTGFPSGPQGPRSLPHHPFYPDYFPPHQFTPNRPLHNRPHHHGYMDSGPQKSCSCSLHVGDLTVYKHTDVRSSYSCDDLKDCNSFCTNLFSSEELRAQTRSDACLILGKDTSVPWFRRDAVCEPHGVKNDTKLSVDLCCKDLQPC</sequence>
<protein>
    <submittedName>
        <fullName evidence="1">Uncharacterized protein</fullName>
    </submittedName>
</protein>
<dbReference type="Proteomes" id="UP000827092">
    <property type="component" value="Unassembled WGS sequence"/>
</dbReference>